<feature type="transmembrane region" description="Helical" evidence="13">
    <location>
        <begin position="217"/>
        <end position="237"/>
    </location>
</feature>
<organism evidence="14 15">
    <name type="scientific">Pseudodesulfovibrio cashew</name>
    <dbReference type="NCBI Taxonomy" id="2678688"/>
    <lineage>
        <taxon>Bacteria</taxon>
        <taxon>Pseudomonadati</taxon>
        <taxon>Thermodesulfobacteriota</taxon>
        <taxon>Desulfovibrionia</taxon>
        <taxon>Desulfovibrionales</taxon>
        <taxon>Desulfovibrionaceae</taxon>
    </lineage>
</organism>
<keyword evidence="11 13" id="KW-0408">Iron</keyword>
<evidence type="ECO:0000256" key="9">
    <source>
        <dbReference type="ARBA" id="ARBA00022982"/>
    </source>
</evidence>
<accession>A0A6I6J8E1</accession>
<dbReference type="GO" id="GO:0020037">
    <property type="term" value="F:heme binding"/>
    <property type="evidence" value="ECO:0007669"/>
    <property type="project" value="TreeGrafter"/>
</dbReference>
<keyword evidence="7 13" id="KW-0812">Transmembrane</keyword>
<dbReference type="GO" id="GO:0009055">
    <property type="term" value="F:electron transfer activity"/>
    <property type="evidence" value="ECO:0007669"/>
    <property type="project" value="UniProtKB-UniRule"/>
</dbReference>
<evidence type="ECO:0000256" key="2">
    <source>
        <dbReference type="ARBA" id="ARBA00009819"/>
    </source>
</evidence>
<evidence type="ECO:0000256" key="3">
    <source>
        <dbReference type="ARBA" id="ARBA00022448"/>
    </source>
</evidence>
<keyword evidence="15" id="KW-1185">Reference proteome</keyword>
<feature type="transmembrane region" description="Helical" evidence="13">
    <location>
        <begin position="313"/>
        <end position="338"/>
    </location>
</feature>
<evidence type="ECO:0000313" key="14">
    <source>
        <dbReference type="EMBL" id="QGY39096.1"/>
    </source>
</evidence>
<evidence type="ECO:0000256" key="1">
    <source>
        <dbReference type="ARBA" id="ARBA00004429"/>
    </source>
</evidence>
<dbReference type="GO" id="GO:0016682">
    <property type="term" value="F:oxidoreductase activity, acting on diphenols and related substances as donors, oxygen as acceptor"/>
    <property type="evidence" value="ECO:0007669"/>
    <property type="project" value="TreeGrafter"/>
</dbReference>
<feature type="transmembrane region" description="Helical" evidence="13">
    <location>
        <begin position="181"/>
        <end position="205"/>
    </location>
</feature>
<dbReference type="GO" id="GO:0019646">
    <property type="term" value="P:aerobic electron transport chain"/>
    <property type="evidence" value="ECO:0007669"/>
    <property type="project" value="InterPro"/>
</dbReference>
<feature type="transmembrane region" description="Helical" evidence="13">
    <location>
        <begin position="90"/>
        <end position="115"/>
    </location>
</feature>
<dbReference type="GO" id="GO:0046872">
    <property type="term" value="F:metal ion binding"/>
    <property type="evidence" value="ECO:0007669"/>
    <property type="project" value="UniProtKB-UniRule"/>
</dbReference>
<evidence type="ECO:0000256" key="10">
    <source>
        <dbReference type="ARBA" id="ARBA00022989"/>
    </source>
</evidence>
<dbReference type="PIRSF" id="PIRSF006446">
    <property type="entry name" value="Cyt_quinol_oxidase_1"/>
    <property type="match status" value="1"/>
</dbReference>
<reference evidence="14 15" key="1">
    <citation type="submission" date="2019-11" db="EMBL/GenBank/DDBJ databases">
        <authorList>
            <person name="Zheng R.K."/>
            <person name="Sun C.M."/>
        </authorList>
    </citation>
    <scope>NUCLEOTIDE SEQUENCE [LARGE SCALE GENOMIC DNA]</scope>
    <source>
        <strain evidence="14 15">SRB007</strain>
    </source>
</reference>
<evidence type="ECO:0000256" key="7">
    <source>
        <dbReference type="ARBA" id="ARBA00022692"/>
    </source>
</evidence>
<dbReference type="PANTHER" id="PTHR30365:SF0">
    <property type="entry name" value="CYTOCHROME BD-I UBIQUINOL OXIDASE SUBUNIT 1"/>
    <property type="match status" value="1"/>
</dbReference>
<comment type="subcellular location">
    <subcellularLocation>
        <location evidence="1">Cell inner membrane</location>
        <topology evidence="1">Multi-pass membrane protein</topology>
    </subcellularLocation>
</comment>
<dbReference type="GO" id="GO:0005886">
    <property type="term" value="C:plasma membrane"/>
    <property type="evidence" value="ECO:0007669"/>
    <property type="project" value="UniProtKB-SubCell"/>
</dbReference>
<evidence type="ECO:0000256" key="5">
    <source>
        <dbReference type="ARBA" id="ARBA00022519"/>
    </source>
</evidence>
<gene>
    <name evidence="14" type="ORF">GM415_02805</name>
</gene>
<keyword evidence="10 13" id="KW-1133">Transmembrane helix</keyword>
<protein>
    <submittedName>
        <fullName evidence="14">Cytochrome ubiquinol oxidase subunit I</fullName>
    </submittedName>
</protein>
<keyword evidence="9 13" id="KW-0249">Electron transport</keyword>
<keyword evidence="5" id="KW-0997">Cell inner membrane</keyword>
<feature type="transmembrane region" description="Helical" evidence="13">
    <location>
        <begin position="127"/>
        <end position="150"/>
    </location>
</feature>
<evidence type="ECO:0000256" key="12">
    <source>
        <dbReference type="ARBA" id="ARBA00023136"/>
    </source>
</evidence>
<comment type="similarity">
    <text evidence="2 13">Belongs to the cytochrome ubiquinol oxidase subunit 1 family.</text>
</comment>
<evidence type="ECO:0000256" key="11">
    <source>
        <dbReference type="ARBA" id="ARBA00023004"/>
    </source>
</evidence>
<evidence type="ECO:0000256" key="8">
    <source>
        <dbReference type="ARBA" id="ARBA00022723"/>
    </source>
</evidence>
<keyword evidence="3 13" id="KW-0813">Transport</keyword>
<feature type="transmembrane region" description="Helical" evidence="13">
    <location>
        <begin position="350"/>
        <end position="372"/>
    </location>
</feature>
<keyword evidence="4 13" id="KW-1003">Cell membrane</keyword>
<feature type="transmembrane region" description="Helical" evidence="13">
    <location>
        <begin position="401"/>
        <end position="422"/>
    </location>
</feature>
<keyword evidence="12 13" id="KW-0472">Membrane</keyword>
<evidence type="ECO:0000256" key="4">
    <source>
        <dbReference type="ARBA" id="ARBA00022475"/>
    </source>
</evidence>
<dbReference type="AlphaFoldDB" id="A0A6I6J8E1"/>
<dbReference type="KEGG" id="psel:GM415_02805"/>
<dbReference type="EMBL" id="CP046400">
    <property type="protein sequence ID" value="QGY39096.1"/>
    <property type="molecule type" value="Genomic_DNA"/>
</dbReference>
<keyword evidence="8 13" id="KW-0479">Metal-binding</keyword>
<sequence>MDVLMLSRLQFAAATMFHFIFVPLTLGLSILIACMETAYARTGNEIWQKMAKFWGKIFLVNFALGVVTGITLEFQFGTNWSRYSMFVGDIFGSLLAIEATAAFFLESTFIGVWHFGWEKLSPKAHAIVAWLVAGASNLSAIWILIANGFMQDPTGYVLRNGRAELTDFVAVITNKWAWLEFFHVVPAAILVASFLIMGISAWHLIRKSETAFFQKSFNLAVSVAVIFSVFVAAEGHIHGNNMSLKQPAKLAAMESHWETQKSAPMYLLLVPGSEGNLIEALPIPGALSFLAYNDFNAEVKGLNDFPKEDRPPVLITFAAFRIMVGLGTIMPLIALFGWVMRNRLDKYPWYLKMLPFCIPIPYIAMQAGWVLAEVGRQPWIVYGLMRTSDAVSPITTGQVSFTLLFMCALYALLGAVGIWLMIKLAKKGPEDNTPIQV</sequence>
<dbReference type="PANTHER" id="PTHR30365">
    <property type="entry name" value="CYTOCHROME D UBIQUINOL OXIDASE"/>
    <property type="match status" value="1"/>
</dbReference>
<keyword evidence="6 13" id="KW-0349">Heme</keyword>
<feature type="transmembrane region" description="Helical" evidence="13">
    <location>
        <begin position="12"/>
        <end position="33"/>
    </location>
</feature>
<dbReference type="GO" id="GO:0070069">
    <property type="term" value="C:cytochrome complex"/>
    <property type="evidence" value="ECO:0007669"/>
    <property type="project" value="UniProtKB-UniRule"/>
</dbReference>
<dbReference type="RefSeq" id="WP_158946308.1">
    <property type="nucleotide sequence ID" value="NZ_CP046400.1"/>
</dbReference>
<dbReference type="Pfam" id="PF01654">
    <property type="entry name" value="Cyt_bd_oxida_I"/>
    <property type="match status" value="1"/>
</dbReference>
<evidence type="ECO:0000313" key="15">
    <source>
        <dbReference type="Proteomes" id="UP000428328"/>
    </source>
</evidence>
<dbReference type="InterPro" id="IPR002585">
    <property type="entry name" value="Cyt-d_ubiquinol_oxidase_su_1"/>
</dbReference>
<proteinExistence type="inferred from homology"/>
<evidence type="ECO:0000256" key="13">
    <source>
        <dbReference type="PIRNR" id="PIRNR006446"/>
    </source>
</evidence>
<evidence type="ECO:0000256" key="6">
    <source>
        <dbReference type="ARBA" id="ARBA00022617"/>
    </source>
</evidence>
<feature type="transmembrane region" description="Helical" evidence="13">
    <location>
        <begin position="53"/>
        <end position="70"/>
    </location>
</feature>
<dbReference type="Proteomes" id="UP000428328">
    <property type="component" value="Chromosome"/>
</dbReference>
<name>A0A6I6J8E1_9BACT</name>